<keyword evidence="2" id="KW-0560">Oxidoreductase</keyword>
<comment type="caution">
    <text evidence="3">The sequence shown here is derived from an EMBL/GenBank/DDBJ whole genome shotgun (WGS) entry which is preliminary data.</text>
</comment>
<evidence type="ECO:0000313" key="4">
    <source>
        <dbReference type="Proteomes" id="UP001526201"/>
    </source>
</evidence>
<comment type="similarity">
    <text evidence="1">Belongs to the short-chain dehydrogenases/reductases (SDR) family.</text>
</comment>
<reference evidence="3 4" key="1">
    <citation type="journal article" date="2022" name="BMC Genomics">
        <title>Comparative genome analysis of mycobacteria focusing on tRNA and non-coding RNA.</title>
        <authorList>
            <person name="Behra P.R.K."/>
            <person name="Pettersson B.M.F."/>
            <person name="Ramesh M."/>
            <person name="Das S."/>
            <person name="Dasgupta S."/>
            <person name="Kirsebom L.A."/>
        </authorList>
    </citation>
    <scope>NUCLEOTIDE SEQUENCE [LARGE SCALE GENOMIC DNA]</scope>
    <source>
        <strain evidence="3 4">DSM 44078</strain>
    </source>
</reference>
<evidence type="ECO:0000256" key="1">
    <source>
        <dbReference type="ARBA" id="ARBA00006484"/>
    </source>
</evidence>
<dbReference type="InterPro" id="IPR036291">
    <property type="entry name" value="NAD(P)-bd_dom_sf"/>
</dbReference>
<dbReference type="Gene3D" id="3.40.50.720">
    <property type="entry name" value="NAD(P)-binding Rossmann-like Domain"/>
    <property type="match status" value="1"/>
</dbReference>
<dbReference type="Pfam" id="PF13561">
    <property type="entry name" value="adh_short_C2"/>
    <property type="match status" value="1"/>
</dbReference>
<proteinExistence type="inferred from homology"/>
<organism evidence="3 4">
    <name type="scientific">Mycolicibacterium komossense</name>
    <dbReference type="NCBI Taxonomy" id="1779"/>
    <lineage>
        <taxon>Bacteria</taxon>
        <taxon>Bacillati</taxon>
        <taxon>Actinomycetota</taxon>
        <taxon>Actinomycetes</taxon>
        <taxon>Mycobacteriales</taxon>
        <taxon>Mycobacteriaceae</taxon>
        <taxon>Mycolicibacterium</taxon>
    </lineage>
</organism>
<dbReference type="Proteomes" id="UP001526201">
    <property type="component" value="Unassembled WGS sequence"/>
</dbReference>
<dbReference type="PANTHER" id="PTHR43477:SF1">
    <property type="entry name" value="DIHYDROANTICAPSIN 7-DEHYDROGENASE"/>
    <property type="match status" value="1"/>
</dbReference>
<dbReference type="SUPFAM" id="SSF51735">
    <property type="entry name" value="NAD(P)-binding Rossmann-fold domains"/>
    <property type="match status" value="1"/>
</dbReference>
<dbReference type="EMBL" id="JACKTY010000043">
    <property type="protein sequence ID" value="MCV7229483.1"/>
    <property type="molecule type" value="Genomic_DNA"/>
</dbReference>
<dbReference type="RefSeq" id="WP_264070725.1">
    <property type="nucleotide sequence ID" value="NZ_JACKTY010000043.1"/>
</dbReference>
<dbReference type="InterPro" id="IPR051122">
    <property type="entry name" value="SDR_DHRS6-like"/>
</dbReference>
<dbReference type="PANTHER" id="PTHR43477">
    <property type="entry name" value="DIHYDROANTICAPSIN 7-DEHYDROGENASE"/>
    <property type="match status" value="1"/>
</dbReference>
<evidence type="ECO:0000256" key="2">
    <source>
        <dbReference type="ARBA" id="ARBA00023002"/>
    </source>
</evidence>
<gene>
    <name evidence="3" type="ORF">H7J73_26090</name>
</gene>
<protein>
    <submittedName>
        <fullName evidence="3">SDR family oxidoreductase</fullName>
    </submittedName>
</protein>
<name>A0ABT3CJ05_9MYCO</name>
<keyword evidence="4" id="KW-1185">Reference proteome</keyword>
<dbReference type="InterPro" id="IPR002347">
    <property type="entry name" value="SDR_fam"/>
</dbReference>
<accession>A0ABT3CJ05</accession>
<dbReference type="PRINTS" id="PR00081">
    <property type="entry name" value="GDHRDH"/>
</dbReference>
<evidence type="ECO:0000313" key="3">
    <source>
        <dbReference type="EMBL" id="MCV7229483.1"/>
    </source>
</evidence>
<sequence>MDNARRSAVVTGAASGIGLATARRLAAEGWALACVDTNETALAELVAELTSTGRRAVAVDGDVAQRDTHAKACAAAGQMAPLGAWIGVAGIAANHDLATICETDVRRLVDINQLGMLWGAIEALRTWESNRSPGVILVTSSVHGRHAAAGSGVYEMTKAAIEALIRNIAVTYGPQGIRAVAVAPGAISTPALQASFESASDPDAARRRLERHAPLNRLGETDEIAAAIAFLISPEASYVSGTTLTVDGAMSSVLMLPSEDPAAVRAK</sequence>